<evidence type="ECO:0000256" key="2">
    <source>
        <dbReference type="SAM" id="Phobius"/>
    </source>
</evidence>
<dbReference type="AlphaFoldDB" id="A0A8B8D5C8"/>
<gene>
    <name evidence="4" type="primary">LOC111124164</name>
</gene>
<dbReference type="SUPFAM" id="SSF49854">
    <property type="entry name" value="Spermadhesin, CUB domain"/>
    <property type="match status" value="1"/>
</dbReference>
<protein>
    <submittedName>
        <fullName evidence="4">Uncharacterized protein LOC111124164</fullName>
    </submittedName>
</protein>
<proteinExistence type="predicted"/>
<evidence type="ECO:0000256" key="1">
    <source>
        <dbReference type="SAM" id="MobiDB-lite"/>
    </source>
</evidence>
<organism evidence="3 4">
    <name type="scientific">Crassostrea virginica</name>
    <name type="common">Eastern oyster</name>
    <dbReference type="NCBI Taxonomy" id="6565"/>
    <lineage>
        <taxon>Eukaryota</taxon>
        <taxon>Metazoa</taxon>
        <taxon>Spiralia</taxon>
        <taxon>Lophotrochozoa</taxon>
        <taxon>Mollusca</taxon>
        <taxon>Bivalvia</taxon>
        <taxon>Autobranchia</taxon>
        <taxon>Pteriomorphia</taxon>
        <taxon>Ostreida</taxon>
        <taxon>Ostreoidea</taxon>
        <taxon>Ostreidae</taxon>
        <taxon>Crassostrea</taxon>
    </lineage>
</organism>
<dbReference type="Gene3D" id="2.60.120.290">
    <property type="entry name" value="Spermadhesin, CUB domain"/>
    <property type="match status" value="1"/>
</dbReference>
<dbReference type="InterPro" id="IPR035914">
    <property type="entry name" value="Sperma_CUB_dom_sf"/>
</dbReference>
<keyword evidence="2" id="KW-0472">Membrane</keyword>
<dbReference type="KEGG" id="cvn:111124164"/>
<feature type="transmembrane region" description="Helical" evidence="2">
    <location>
        <begin position="79"/>
        <end position="97"/>
    </location>
</feature>
<keyword evidence="3" id="KW-1185">Reference proteome</keyword>
<sequence>MAIMQRFRWKHKHAEVCGSDSPELVSTSSILVVKFVSDNAVETMGMNFSYVEGSSFLRPTLTTTTESPSKKDKVKKSTLFAAVGGAVLCSVVFIIVLCVCLHTKRCACPCGRRNTAQTVEPFENQPRTHRNVSRTNSVFTSHLSRSVGSLPNDEVISLRVLSPPPYSSDPPPSIDSPTNSSSPPPPYSFNDPHPGAGRTDSLPGYPGEVGRY</sequence>
<dbReference type="OrthoDB" id="10009301at2759"/>
<evidence type="ECO:0000313" key="4">
    <source>
        <dbReference type="RefSeq" id="XP_022322734.1"/>
    </source>
</evidence>
<dbReference type="RefSeq" id="XP_022322734.1">
    <property type="nucleotide sequence ID" value="XM_022467026.1"/>
</dbReference>
<dbReference type="Proteomes" id="UP000694844">
    <property type="component" value="Chromosome 3"/>
</dbReference>
<feature type="region of interest" description="Disordered" evidence="1">
    <location>
        <begin position="160"/>
        <end position="212"/>
    </location>
</feature>
<reference evidence="4" key="1">
    <citation type="submission" date="2025-08" db="UniProtKB">
        <authorList>
            <consortium name="RefSeq"/>
        </authorList>
    </citation>
    <scope>IDENTIFICATION</scope>
    <source>
        <tissue evidence="4">Whole sample</tissue>
    </source>
</reference>
<keyword evidence="2" id="KW-1133">Transmembrane helix</keyword>
<evidence type="ECO:0000313" key="3">
    <source>
        <dbReference type="Proteomes" id="UP000694844"/>
    </source>
</evidence>
<feature type="compositionally biased region" description="Pro residues" evidence="1">
    <location>
        <begin position="162"/>
        <end position="174"/>
    </location>
</feature>
<name>A0A8B8D5C8_CRAVI</name>
<dbReference type="GeneID" id="111124164"/>
<keyword evidence="2" id="KW-0812">Transmembrane</keyword>
<accession>A0A8B8D5C8</accession>